<gene>
    <name evidence="8" type="ORF">BJ998_002667</name>
</gene>
<dbReference type="PANTHER" id="PTHR43214:SF24">
    <property type="entry name" value="TRANSCRIPTIONAL REGULATORY PROTEIN NARL-RELATED"/>
    <property type="match status" value="1"/>
</dbReference>
<dbReference type="PRINTS" id="PR00038">
    <property type="entry name" value="HTHLUXR"/>
</dbReference>
<dbReference type="InterPro" id="IPR039420">
    <property type="entry name" value="WalR-like"/>
</dbReference>
<dbReference type="AlphaFoldDB" id="A0A7W9NGS8"/>
<dbReference type="CDD" id="cd06170">
    <property type="entry name" value="LuxR_C_like"/>
    <property type="match status" value="1"/>
</dbReference>
<keyword evidence="3 8" id="KW-0238">DNA-binding</keyword>
<dbReference type="SUPFAM" id="SSF46894">
    <property type="entry name" value="C-terminal effector domain of the bipartite response regulators"/>
    <property type="match status" value="1"/>
</dbReference>
<dbReference type="Proteomes" id="UP000585638">
    <property type="component" value="Unassembled WGS sequence"/>
</dbReference>
<evidence type="ECO:0000256" key="3">
    <source>
        <dbReference type="ARBA" id="ARBA00023125"/>
    </source>
</evidence>
<comment type="caution">
    <text evidence="8">The sequence shown here is derived from an EMBL/GenBank/DDBJ whole genome shotgun (WGS) entry which is preliminary data.</text>
</comment>
<evidence type="ECO:0000313" key="8">
    <source>
        <dbReference type="EMBL" id="MBB5891471.1"/>
    </source>
</evidence>
<organism evidence="8 9">
    <name type="scientific">Kutzneria kofuensis</name>
    <dbReference type="NCBI Taxonomy" id="103725"/>
    <lineage>
        <taxon>Bacteria</taxon>
        <taxon>Bacillati</taxon>
        <taxon>Actinomycetota</taxon>
        <taxon>Actinomycetes</taxon>
        <taxon>Pseudonocardiales</taxon>
        <taxon>Pseudonocardiaceae</taxon>
        <taxon>Kutzneria</taxon>
    </lineage>
</organism>
<dbReference type="GO" id="GO:0006355">
    <property type="term" value="P:regulation of DNA-templated transcription"/>
    <property type="evidence" value="ECO:0007669"/>
    <property type="project" value="InterPro"/>
</dbReference>
<dbReference type="InterPro" id="IPR000792">
    <property type="entry name" value="Tscrpt_reg_LuxR_C"/>
</dbReference>
<dbReference type="PROSITE" id="PS50110">
    <property type="entry name" value="RESPONSE_REGULATORY"/>
    <property type="match status" value="1"/>
</dbReference>
<dbReference type="InterPro" id="IPR001789">
    <property type="entry name" value="Sig_transdc_resp-reg_receiver"/>
</dbReference>
<dbReference type="EMBL" id="JACHIR010000001">
    <property type="protein sequence ID" value="MBB5891471.1"/>
    <property type="molecule type" value="Genomic_DNA"/>
</dbReference>
<name>A0A7W9NGS8_9PSEU</name>
<keyword evidence="2" id="KW-0805">Transcription regulation</keyword>
<dbReference type="InterPro" id="IPR011006">
    <property type="entry name" value="CheY-like_superfamily"/>
</dbReference>
<keyword evidence="9" id="KW-1185">Reference proteome</keyword>
<dbReference type="InterPro" id="IPR016032">
    <property type="entry name" value="Sig_transdc_resp-reg_C-effctor"/>
</dbReference>
<evidence type="ECO:0000256" key="4">
    <source>
        <dbReference type="ARBA" id="ARBA00023163"/>
    </source>
</evidence>
<dbReference type="PROSITE" id="PS50043">
    <property type="entry name" value="HTH_LUXR_2"/>
    <property type="match status" value="1"/>
</dbReference>
<dbReference type="PANTHER" id="PTHR43214">
    <property type="entry name" value="TWO-COMPONENT RESPONSE REGULATOR"/>
    <property type="match status" value="1"/>
</dbReference>
<evidence type="ECO:0000256" key="5">
    <source>
        <dbReference type="PROSITE-ProRule" id="PRU00169"/>
    </source>
</evidence>
<sequence length="230" mass="24999">MAESRRITVGLVDDQALLRVGFRMLVDAEDDLAVVGEADSGRQAVELARRARPDVLLMDIRMPDGDGLAATRRITGDPDLAGVRVLILTLFEIDEYVFEALRCGASGFVGKNAEPADLLAAIRVVARGDRLLCPAATTALITRFLRQPHPGSPVVPERLAPLTDREREITALVATGLSNAEIATRLRLSPLTVKTHINRAMAKVHARDRAQLVVLAYQTGLVKPPDRTSR</sequence>
<dbReference type="SMART" id="SM00421">
    <property type="entry name" value="HTH_LUXR"/>
    <property type="match status" value="1"/>
</dbReference>
<dbReference type="GO" id="GO:0003677">
    <property type="term" value="F:DNA binding"/>
    <property type="evidence" value="ECO:0007669"/>
    <property type="project" value="UniProtKB-KW"/>
</dbReference>
<proteinExistence type="predicted"/>
<dbReference type="PROSITE" id="PS00622">
    <property type="entry name" value="HTH_LUXR_1"/>
    <property type="match status" value="1"/>
</dbReference>
<evidence type="ECO:0000259" key="7">
    <source>
        <dbReference type="PROSITE" id="PS50110"/>
    </source>
</evidence>
<dbReference type="GO" id="GO:0000160">
    <property type="term" value="P:phosphorelay signal transduction system"/>
    <property type="evidence" value="ECO:0007669"/>
    <property type="project" value="InterPro"/>
</dbReference>
<evidence type="ECO:0000256" key="1">
    <source>
        <dbReference type="ARBA" id="ARBA00022553"/>
    </source>
</evidence>
<protein>
    <submittedName>
        <fullName evidence="8">DNA-binding NarL/FixJ family response regulator</fullName>
    </submittedName>
</protein>
<dbReference type="SMART" id="SM00448">
    <property type="entry name" value="REC"/>
    <property type="match status" value="1"/>
</dbReference>
<keyword evidence="1 5" id="KW-0597">Phosphoprotein</keyword>
<accession>A0A7W9NGS8</accession>
<evidence type="ECO:0000256" key="2">
    <source>
        <dbReference type="ARBA" id="ARBA00023015"/>
    </source>
</evidence>
<dbReference type="Pfam" id="PF00196">
    <property type="entry name" value="GerE"/>
    <property type="match status" value="1"/>
</dbReference>
<dbReference type="CDD" id="cd17535">
    <property type="entry name" value="REC_NarL-like"/>
    <property type="match status" value="1"/>
</dbReference>
<dbReference type="Gene3D" id="3.40.50.2300">
    <property type="match status" value="1"/>
</dbReference>
<keyword evidence="4" id="KW-0804">Transcription</keyword>
<dbReference type="InterPro" id="IPR058245">
    <property type="entry name" value="NreC/VraR/RcsB-like_REC"/>
</dbReference>
<feature type="modified residue" description="4-aspartylphosphate" evidence="5">
    <location>
        <position position="59"/>
    </location>
</feature>
<feature type="domain" description="Response regulatory" evidence="7">
    <location>
        <begin position="8"/>
        <end position="126"/>
    </location>
</feature>
<evidence type="ECO:0000313" key="9">
    <source>
        <dbReference type="Proteomes" id="UP000585638"/>
    </source>
</evidence>
<dbReference type="Pfam" id="PF00072">
    <property type="entry name" value="Response_reg"/>
    <property type="match status" value="1"/>
</dbReference>
<evidence type="ECO:0000259" key="6">
    <source>
        <dbReference type="PROSITE" id="PS50043"/>
    </source>
</evidence>
<dbReference type="SUPFAM" id="SSF52172">
    <property type="entry name" value="CheY-like"/>
    <property type="match status" value="1"/>
</dbReference>
<feature type="domain" description="HTH luxR-type" evidence="6">
    <location>
        <begin position="155"/>
        <end position="220"/>
    </location>
</feature>
<reference evidence="8 9" key="1">
    <citation type="submission" date="2020-08" db="EMBL/GenBank/DDBJ databases">
        <title>Sequencing the genomes of 1000 actinobacteria strains.</title>
        <authorList>
            <person name="Klenk H.-P."/>
        </authorList>
    </citation>
    <scope>NUCLEOTIDE SEQUENCE [LARGE SCALE GENOMIC DNA]</scope>
    <source>
        <strain evidence="8 9">DSM 43851</strain>
    </source>
</reference>